<dbReference type="Proteomes" id="UP000582837">
    <property type="component" value="Unassembled WGS sequence"/>
</dbReference>
<protein>
    <submittedName>
        <fullName evidence="1">Uncharacterized protein</fullName>
    </submittedName>
</protein>
<evidence type="ECO:0000313" key="1">
    <source>
        <dbReference type="EMBL" id="MBB6071337.1"/>
    </source>
</evidence>
<gene>
    <name evidence="1" type="ORF">HNQ61_002961</name>
</gene>
<name>A0A841H010_9BACT</name>
<keyword evidence="2" id="KW-1185">Reference proteome</keyword>
<comment type="caution">
    <text evidence="1">The sequence shown here is derived from an EMBL/GenBank/DDBJ whole genome shotgun (WGS) entry which is preliminary data.</text>
</comment>
<organism evidence="1 2">
    <name type="scientific">Longimicrobium terrae</name>
    <dbReference type="NCBI Taxonomy" id="1639882"/>
    <lineage>
        <taxon>Bacteria</taxon>
        <taxon>Pseudomonadati</taxon>
        <taxon>Gemmatimonadota</taxon>
        <taxon>Longimicrobiia</taxon>
        <taxon>Longimicrobiales</taxon>
        <taxon>Longimicrobiaceae</taxon>
        <taxon>Longimicrobium</taxon>
    </lineage>
</organism>
<dbReference type="RefSeq" id="WP_170036856.1">
    <property type="nucleotide sequence ID" value="NZ_JABDTL010000002.1"/>
</dbReference>
<accession>A0A841H010</accession>
<proteinExistence type="predicted"/>
<dbReference type="EMBL" id="JACHIA010000008">
    <property type="protein sequence ID" value="MBB6071337.1"/>
    <property type="molecule type" value="Genomic_DNA"/>
</dbReference>
<reference evidence="1 2" key="1">
    <citation type="submission" date="2020-08" db="EMBL/GenBank/DDBJ databases">
        <title>Genomic Encyclopedia of Type Strains, Phase IV (KMG-IV): sequencing the most valuable type-strain genomes for metagenomic binning, comparative biology and taxonomic classification.</title>
        <authorList>
            <person name="Goeker M."/>
        </authorList>
    </citation>
    <scope>NUCLEOTIDE SEQUENCE [LARGE SCALE GENOMIC DNA]</scope>
    <source>
        <strain evidence="1 2">DSM 29007</strain>
    </source>
</reference>
<dbReference type="AlphaFoldDB" id="A0A841H010"/>
<sequence>MARVTLDIFSGRPNPSWVLDEKEARELLRDLQRRPEALAPADAFPGILGYRGLVVEADEGEDASAASEFGRALPGIFRVGSGRAADNGRSFEVAERLLSGIGNAAPAHGLQDAGPSYDKMDLRGLVQRALRDSSTSAAFAKAPTDAQAYELMLRSSAQAAPSSDVGDASRAAPDSGTQALAAAAAACWNPAAVIGSDASSWTAATVGSCGVELGAFNPTFWNAASTRPYNNCYNYATNRRTDTFAQPGRATCAGTSTMACANVSAGAVSDGALPAGTCASSTEAPRWYMALVIWPGYDYHWYRRQSNGYWGHKPGSTAAKNTDDSGAIIYNPQTANRGPYTNFCGYYFARSSMGVQ</sequence>
<evidence type="ECO:0000313" key="2">
    <source>
        <dbReference type="Proteomes" id="UP000582837"/>
    </source>
</evidence>